<name>A0A1E7EWQ0_9STRA</name>
<sequence>MEQEEEEQRCELQQVPQQRIRFDPRVTVTEFEDSVRKWYEEEELEQLKREAITLAQSYLRQHPAVAKWYQTAKLDLVTKSYRKKALYSLPVFSSSYSNNAVEEELSPNITKTDNIQSVSSSLSPSSQKVDELNPFSVKKILIVEPHPAIASLFCKSMKSMFPSAELTAASSGEQASQMVKQTFIPNNNMNRSTSTTMGVDTDTTTSSYDIIIVEQSLTPKATTSQSNNDGNSNKPNIFQGLIDIFCNKNTNHEESKAASVSCGIHYGSELIELISKLMAQQQQDHNNDRSSPCLIIGVSFQPDCVAEKMIRSGADFVWGKPIPNVGDTLRDNILSKLLAKRNPSGNYTKYVIRPATTPNN</sequence>
<evidence type="ECO:0000313" key="1">
    <source>
        <dbReference type="EMBL" id="OEU10225.1"/>
    </source>
</evidence>
<keyword evidence="2" id="KW-1185">Reference proteome</keyword>
<dbReference type="Proteomes" id="UP000095751">
    <property type="component" value="Unassembled WGS sequence"/>
</dbReference>
<dbReference type="EMBL" id="KV784373">
    <property type="protein sequence ID" value="OEU10225.1"/>
    <property type="molecule type" value="Genomic_DNA"/>
</dbReference>
<dbReference type="InParanoid" id="A0A1E7EWQ0"/>
<proteinExistence type="predicted"/>
<gene>
    <name evidence="1" type="ORF">FRACYDRAFT_271238</name>
</gene>
<dbReference type="OrthoDB" id="49316at2759"/>
<dbReference type="AlphaFoldDB" id="A0A1E7EWQ0"/>
<evidence type="ECO:0000313" key="2">
    <source>
        <dbReference type="Proteomes" id="UP000095751"/>
    </source>
</evidence>
<reference evidence="1 2" key="1">
    <citation type="submission" date="2016-09" db="EMBL/GenBank/DDBJ databases">
        <title>Extensive genetic diversity and differential bi-allelic expression allows diatom success in the polar Southern Ocean.</title>
        <authorList>
            <consortium name="DOE Joint Genome Institute"/>
            <person name="Mock T."/>
            <person name="Otillar R.P."/>
            <person name="Strauss J."/>
            <person name="Dupont C."/>
            <person name="Frickenhaus S."/>
            <person name="Maumus F."/>
            <person name="Mcmullan M."/>
            <person name="Sanges R."/>
            <person name="Schmutz J."/>
            <person name="Toseland A."/>
            <person name="Valas R."/>
            <person name="Veluchamy A."/>
            <person name="Ward B.J."/>
            <person name="Allen A."/>
            <person name="Barry K."/>
            <person name="Falciatore A."/>
            <person name="Ferrante M."/>
            <person name="Fortunato A.E."/>
            <person name="Gloeckner G."/>
            <person name="Gruber A."/>
            <person name="Hipkin R."/>
            <person name="Janech M."/>
            <person name="Kroth P."/>
            <person name="Leese F."/>
            <person name="Lindquist E."/>
            <person name="Lyon B.R."/>
            <person name="Martin J."/>
            <person name="Mayer C."/>
            <person name="Parker M."/>
            <person name="Quesneville H."/>
            <person name="Raymond J."/>
            <person name="Uhlig C."/>
            <person name="Valentin K.U."/>
            <person name="Worden A.Z."/>
            <person name="Armbrust E.V."/>
            <person name="Bowler C."/>
            <person name="Green B."/>
            <person name="Moulton V."/>
            <person name="Van Oosterhout C."/>
            <person name="Grigoriev I."/>
        </authorList>
    </citation>
    <scope>NUCLEOTIDE SEQUENCE [LARGE SCALE GENOMIC DNA]</scope>
    <source>
        <strain evidence="1 2">CCMP1102</strain>
    </source>
</reference>
<accession>A0A1E7EWQ0</accession>
<protein>
    <submittedName>
        <fullName evidence="1">Uncharacterized protein</fullName>
    </submittedName>
</protein>
<organism evidence="1 2">
    <name type="scientific">Fragilariopsis cylindrus CCMP1102</name>
    <dbReference type="NCBI Taxonomy" id="635003"/>
    <lineage>
        <taxon>Eukaryota</taxon>
        <taxon>Sar</taxon>
        <taxon>Stramenopiles</taxon>
        <taxon>Ochrophyta</taxon>
        <taxon>Bacillariophyta</taxon>
        <taxon>Bacillariophyceae</taxon>
        <taxon>Bacillariophycidae</taxon>
        <taxon>Bacillariales</taxon>
        <taxon>Bacillariaceae</taxon>
        <taxon>Fragilariopsis</taxon>
    </lineage>
</organism>
<dbReference type="KEGG" id="fcy:FRACYDRAFT_271238"/>